<organism evidence="1 2">
    <name type="scientific">Candidatus Mediterraneibacter gallistercoris</name>
    <dbReference type="NCBI Taxonomy" id="2838671"/>
    <lineage>
        <taxon>Bacteria</taxon>
        <taxon>Bacillati</taxon>
        <taxon>Bacillota</taxon>
        <taxon>Clostridia</taxon>
        <taxon>Lachnospirales</taxon>
        <taxon>Lachnospiraceae</taxon>
        <taxon>Mediterraneibacter</taxon>
    </lineage>
</organism>
<reference evidence="1" key="1">
    <citation type="journal article" date="2021" name="PeerJ">
        <title>Extensive microbial diversity within the chicken gut microbiome revealed by metagenomics and culture.</title>
        <authorList>
            <person name="Gilroy R."/>
            <person name="Ravi A."/>
            <person name="Getino M."/>
            <person name="Pursley I."/>
            <person name="Horton D.L."/>
            <person name="Alikhan N.F."/>
            <person name="Baker D."/>
            <person name="Gharbi K."/>
            <person name="Hall N."/>
            <person name="Watson M."/>
            <person name="Adriaenssens E.M."/>
            <person name="Foster-Nyarko E."/>
            <person name="Jarju S."/>
            <person name="Secka A."/>
            <person name="Antonio M."/>
            <person name="Oren A."/>
            <person name="Chaudhuri R.R."/>
            <person name="La Ragione R."/>
            <person name="Hildebrand F."/>
            <person name="Pallen M.J."/>
        </authorList>
    </citation>
    <scope>NUCLEOTIDE SEQUENCE</scope>
    <source>
        <strain evidence="1">CHK165-2605</strain>
    </source>
</reference>
<sequence length="101" mass="11601">MNTVEMLDELQNKALHDEELKNRFLKTKEEEDSLGAFCRVCREMGYEIYPMDVIQAGDEFYATMKRSTNGGGENSPKLEGEDDLYEMFFASLEQTGNQDGR</sequence>
<evidence type="ECO:0000313" key="1">
    <source>
        <dbReference type="EMBL" id="HJC44349.1"/>
    </source>
</evidence>
<evidence type="ECO:0000313" key="2">
    <source>
        <dbReference type="Proteomes" id="UP000823895"/>
    </source>
</evidence>
<accession>A0A9D2P819</accession>
<evidence type="ECO:0008006" key="3">
    <source>
        <dbReference type="Google" id="ProtNLM"/>
    </source>
</evidence>
<gene>
    <name evidence="1" type="ORF">H9756_11880</name>
</gene>
<comment type="caution">
    <text evidence="1">The sequence shown here is derived from an EMBL/GenBank/DDBJ whole genome shotgun (WGS) entry which is preliminary data.</text>
</comment>
<dbReference type="AlphaFoldDB" id="A0A9D2P819"/>
<dbReference type="EMBL" id="DWWI01000251">
    <property type="protein sequence ID" value="HJC44349.1"/>
    <property type="molecule type" value="Genomic_DNA"/>
</dbReference>
<protein>
    <recommendedName>
        <fullName evidence="3">Nif11 domain-containing protein</fullName>
    </recommendedName>
</protein>
<dbReference type="Proteomes" id="UP000823895">
    <property type="component" value="Unassembled WGS sequence"/>
</dbReference>
<proteinExistence type="predicted"/>
<reference evidence="1" key="2">
    <citation type="submission" date="2021-04" db="EMBL/GenBank/DDBJ databases">
        <authorList>
            <person name="Gilroy R."/>
        </authorList>
    </citation>
    <scope>NUCLEOTIDE SEQUENCE</scope>
    <source>
        <strain evidence="1">CHK165-2605</strain>
    </source>
</reference>
<name>A0A9D2P819_9FIRM</name>